<evidence type="ECO:0000313" key="4">
    <source>
        <dbReference type="Proteomes" id="UP000732105"/>
    </source>
</evidence>
<comment type="caution">
    <text evidence="3">The sequence shown here is derived from an EMBL/GenBank/DDBJ whole genome shotgun (WGS) entry which is preliminary data.</text>
</comment>
<feature type="domain" description="CAAX prenyl protease 2/Lysostaphin resistance protein A-like" evidence="2">
    <location>
        <begin position="136"/>
        <end position="222"/>
    </location>
</feature>
<dbReference type="PANTHER" id="PTHR36435">
    <property type="entry name" value="SLR1288 PROTEIN"/>
    <property type="match status" value="1"/>
</dbReference>
<organism evidence="3 4">
    <name type="scientific">Marinifilum caeruleilacunae</name>
    <dbReference type="NCBI Taxonomy" id="2499076"/>
    <lineage>
        <taxon>Bacteria</taxon>
        <taxon>Pseudomonadati</taxon>
        <taxon>Bacteroidota</taxon>
        <taxon>Bacteroidia</taxon>
        <taxon>Marinilabiliales</taxon>
        <taxon>Marinifilaceae</taxon>
    </lineage>
</organism>
<dbReference type="InterPro" id="IPR003675">
    <property type="entry name" value="Rce1/LyrA-like_dom"/>
</dbReference>
<sequence length="278" mass="31792">MENTMIEEQEMPVVEKNAYPSIKQGWGIIGILVLVVIAYSFPIGLISLVYEDIGKGPFLLLNYAIPFVVLILITRKWWKSKEENESRLNLKAFPLAIIPVVVIMCLAIISLNVEISSWVPLPDLLKEMFESMLEPSIWGFLTVVVAAPIIEEILMRGIVLNGLLKNYHPWKAILWSAFFFGLMHLNPWQLVTAFIAGVAIGYLYWKTKSLILCILIHAINNGLAYFVSLQFSEVENYAEIFDLNAWERTGIFILALVILYSCYLYFERYFSQKPASEL</sequence>
<keyword evidence="1" id="KW-0472">Membrane</keyword>
<feature type="transmembrane region" description="Helical" evidence="1">
    <location>
        <begin position="188"/>
        <end position="205"/>
    </location>
</feature>
<dbReference type="Pfam" id="PF02517">
    <property type="entry name" value="Rce1-like"/>
    <property type="match status" value="1"/>
</dbReference>
<keyword evidence="3" id="KW-0378">Hydrolase</keyword>
<reference evidence="3 4" key="1">
    <citation type="submission" date="2018-12" db="EMBL/GenBank/DDBJ databases">
        <title>Marinifilum JC070 sp. nov., a marine bacterium isolated from Yongle Blue Hole in the South China Sea.</title>
        <authorList>
            <person name="Fu T."/>
        </authorList>
    </citation>
    <scope>NUCLEOTIDE SEQUENCE [LARGE SCALE GENOMIC DNA]</scope>
    <source>
        <strain evidence="3 4">JC070</strain>
    </source>
</reference>
<feature type="transmembrane region" description="Helical" evidence="1">
    <location>
        <begin position="210"/>
        <end position="229"/>
    </location>
</feature>
<dbReference type="EMBL" id="RZNH01000003">
    <property type="protein sequence ID" value="NOU58727.1"/>
    <property type="molecule type" value="Genomic_DNA"/>
</dbReference>
<dbReference type="PANTHER" id="PTHR36435:SF1">
    <property type="entry name" value="CAAX AMINO TERMINAL PROTEASE FAMILY PROTEIN"/>
    <property type="match status" value="1"/>
</dbReference>
<keyword evidence="3" id="KW-0482">Metalloprotease</keyword>
<name>A0ABX1WRN2_9BACT</name>
<keyword evidence="4" id="KW-1185">Reference proteome</keyword>
<keyword evidence="1" id="KW-0812">Transmembrane</keyword>
<proteinExistence type="predicted"/>
<dbReference type="Proteomes" id="UP000732105">
    <property type="component" value="Unassembled WGS sequence"/>
</dbReference>
<dbReference type="InterPro" id="IPR052710">
    <property type="entry name" value="CAAX_protease"/>
</dbReference>
<evidence type="ECO:0000256" key="1">
    <source>
        <dbReference type="SAM" id="Phobius"/>
    </source>
</evidence>
<evidence type="ECO:0000259" key="2">
    <source>
        <dbReference type="Pfam" id="PF02517"/>
    </source>
</evidence>
<gene>
    <name evidence="3" type="ORF">ELS83_02770</name>
</gene>
<protein>
    <submittedName>
        <fullName evidence="3">CPBP family intramembrane metalloprotease</fullName>
    </submittedName>
</protein>
<feature type="transmembrane region" description="Helical" evidence="1">
    <location>
        <begin position="249"/>
        <end position="266"/>
    </location>
</feature>
<keyword evidence="1" id="KW-1133">Transmembrane helix</keyword>
<dbReference type="GO" id="GO:0008237">
    <property type="term" value="F:metallopeptidase activity"/>
    <property type="evidence" value="ECO:0007669"/>
    <property type="project" value="UniProtKB-KW"/>
</dbReference>
<keyword evidence="3" id="KW-0645">Protease</keyword>
<feature type="transmembrane region" description="Helical" evidence="1">
    <location>
        <begin position="135"/>
        <end position="154"/>
    </location>
</feature>
<accession>A0ABX1WRN2</accession>
<feature type="transmembrane region" description="Helical" evidence="1">
    <location>
        <begin position="26"/>
        <end position="50"/>
    </location>
</feature>
<feature type="transmembrane region" description="Helical" evidence="1">
    <location>
        <begin position="95"/>
        <end position="115"/>
    </location>
</feature>
<feature type="transmembrane region" description="Helical" evidence="1">
    <location>
        <begin position="56"/>
        <end position="74"/>
    </location>
</feature>
<evidence type="ECO:0000313" key="3">
    <source>
        <dbReference type="EMBL" id="NOU58727.1"/>
    </source>
</evidence>